<comment type="caution">
    <text evidence="1">The sequence shown here is derived from an EMBL/GenBank/DDBJ whole genome shotgun (WGS) entry which is preliminary data.</text>
</comment>
<gene>
    <name evidence="1" type="ORF">GCM10022403_085610</name>
</gene>
<sequence>MVIPLPVPSSGRGAETASRHAVIIESALDCDHEGSTQCPHHHQMVAARIGVEAPARIRI</sequence>
<dbReference type="Proteomes" id="UP001501009">
    <property type="component" value="Unassembled WGS sequence"/>
</dbReference>
<evidence type="ECO:0000313" key="1">
    <source>
        <dbReference type="EMBL" id="GAA3840240.1"/>
    </source>
</evidence>
<name>A0ABP7JDI7_9ACTN</name>
<proteinExistence type="predicted"/>
<keyword evidence="2" id="KW-1185">Reference proteome</keyword>
<organism evidence="1 2">
    <name type="scientific">Streptomyces coacervatus</name>
    <dbReference type="NCBI Taxonomy" id="647381"/>
    <lineage>
        <taxon>Bacteria</taxon>
        <taxon>Bacillati</taxon>
        <taxon>Actinomycetota</taxon>
        <taxon>Actinomycetes</taxon>
        <taxon>Kitasatosporales</taxon>
        <taxon>Streptomycetaceae</taxon>
        <taxon>Streptomyces</taxon>
    </lineage>
</organism>
<dbReference type="EMBL" id="BAABDE010000038">
    <property type="protein sequence ID" value="GAA3840240.1"/>
    <property type="molecule type" value="Genomic_DNA"/>
</dbReference>
<evidence type="ECO:0000313" key="2">
    <source>
        <dbReference type="Proteomes" id="UP001501009"/>
    </source>
</evidence>
<reference evidence="2" key="1">
    <citation type="journal article" date="2019" name="Int. J. Syst. Evol. Microbiol.">
        <title>The Global Catalogue of Microorganisms (GCM) 10K type strain sequencing project: providing services to taxonomists for standard genome sequencing and annotation.</title>
        <authorList>
            <consortium name="The Broad Institute Genomics Platform"/>
            <consortium name="The Broad Institute Genome Sequencing Center for Infectious Disease"/>
            <person name="Wu L."/>
            <person name="Ma J."/>
        </authorList>
    </citation>
    <scope>NUCLEOTIDE SEQUENCE [LARGE SCALE GENOMIC DNA]</scope>
    <source>
        <strain evidence="2">JCM 17138</strain>
    </source>
</reference>
<accession>A0ABP7JDI7</accession>
<protein>
    <submittedName>
        <fullName evidence="1">Uncharacterized protein</fullName>
    </submittedName>
</protein>